<feature type="signal peptide" evidence="2">
    <location>
        <begin position="1"/>
        <end position="29"/>
    </location>
</feature>
<dbReference type="PIR" id="H90576">
    <property type="entry name" value="H90576"/>
</dbReference>
<feature type="region of interest" description="Disordered" evidence="1">
    <location>
        <begin position="256"/>
        <end position="332"/>
    </location>
</feature>
<keyword evidence="5" id="KW-1185">Reference proteome</keyword>
<feature type="compositionally biased region" description="Polar residues" evidence="1">
    <location>
        <begin position="321"/>
        <end position="332"/>
    </location>
</feature>
<dbReference type="HOGENOM" id="CLU_836312_0_0_14"/>
<name>Q98Q48_MYCPU</name>
<dbReference type="PROSITE" id="PS51257">
    <property type="entry name" value="PROKAR_LIPOPROTEIN"/>
    <property type="match status" value="1"/>
</dbReference>
<reference evidence="4 5" key="1">
    <citation type="journal article" date="2001" name="Nucleic Acids Res.">
        <title>The complete genome sequence of the murine respiratory pathogen Mycoplasma pulmonis.</title>
        <authorList>
            <person name="Chambaud I."/>
            <person name="Heilig R."/>
            <person name="Ferris S."/>
            <person name="Barbe V."/>
            <person name="Samson D."/>
            <person name="Galisson F."/>
            <person name="Moszer I."/>
            <person name="Dybvig K."/>
            <person name="Wroblewski H."/>
            <person name="Viari A."/>
            <person name="Rocha E.P.C."/>
            <person name="Blanchard A."/>
        </authorList>
    </citation>
    <scope>NUCLEOTIDE SEQUENCE [LARGE SCALE GENOMIC DNA]</scope>
    <source>
        <strain evidence="4 5">UAB CTIP</strain>
    </source>
</reference>
<keyword evidence="2" id="KW-0732">Signal</keyword>
<dbReference type="RefSeq" id="WP_010925321.1">
    <property type="nucleotide sequence ID" value="NC_002771.1"/>
</dbReference>
<organism evidence="5">
    <name type="scientific">Mycoplasmopsis pulmonis (strain UAB CTIP)</name>
    <name type="common">Mycoplasma pulmonis</name>
    <dbReference type="NCBI Taxonomy" id="272635"/>
    <lineage>
        <taxon>Bacteria</taxon>
        <taxon>Bacillati</taxon>
        <taxon>Mycoplasmatota</taxon>
        <taxon>Mycoplasmoidales</taxon>
        <taxon>Metamycoplasmataceae</taxon>
        <taxon>Mycoplasmopsis</taxon>
    </lineage>
</organism>
<protein>
    <submittedName>
        <fullName evidence="4">LIPOPROTEIN D</fullName>
    </submittedName>
</protein>
<feature type="compositionally biased region" description="Low complexity" evidence="1">
    <location>
        <begin position="311"/>
        <end position="320"/>
    </location>
</feature>
<accession>Q98Q48</accession>
<feature type="compositionally biased region" description="Basic and acidic residues" evidence="1">
    <location>
        <begin position="266"/>
        <end position="290"/>
    </location>
</feature>
<evidence type="ECO:0000313" key="4">
    <source>
        <dbReference type="EMBL" id="CAC13693.1"/>
    </source>
</evidence>
<dbReference type="KEGG" id="mpu:MYPU_5200"/>
<feature type="domain" description="Lipoprotein-associated type-17" evidence="3">
    <location>
        <begin position="176"/>
        <end position="266"/>
    </location>
</feature>
<evidence type="ECO:0000256" key="2">
    <source>
        <dbReference type="SAM" id="SignalP"/>
    </source>
</evidence>
<evidence type="ECO:0000313" key="5">
    <source>
        <dbReference type="Proteomes" id="UP000000528"/>
    </source>
</evidence>
<proteinExistence type="predicted"/>
<feature type="chain" id="PRO_5004323495" evidence="2">
    <location>
        <begin position="30"/>
        <end position="332"/>
    </location>
</feature>
<sequence>MKSSKRKKKFLLFLASSLSLSLIFTTVIACSKEQTKSNKTTNVAKVEIDIQNLENWFDKTKSLIAINNSDLSKLSPSEITNEKLIKNQIKALDENNLEFDIPKEWNALFDLDSNKQANDQEGTLRVKLKFSSGSKTKYEYKVLRGLKKSKDIKDTRDQNKTPDMTKDVQSDLKKLIESIDHVELDQNSILKNKKVEEVNQINEQSGIKVKTVDGKDFIVPQGVSLSFELANPRKDNSEQGILTIVVVLSQNGKESQSKDFSLSGLAKKEVQSNQTNDDKANNIDNKDLSKDQMPMQPKESDKGKNDKTNEKNINNDNDINSLKTSNKQKNSR</sequence>
<dbReference type="AlphaFoldDB" id="Q98Q48"/>
<dbReference type="InterPro" id="IPR007326">
    <property type="entry name" value="Lipoprotein-assoc_dom"/>
</dbReference>
<feature type="domain" description="Lipoprotein-associated type-17" evidence="3">
    <location>
        <begin position="56"/>
        <end position="148"/>
    </location>
</feature>
<evidence type="ECO:0000259" key="3">
    <source>
        <dbReference type="Pfam" id="PF04200"/>
    </source>
</evidence>
<feature type="compositionally biased region" description="Basic and acidic residues" evidence="1">
    <location>
        <begin position="298"/>
        <end position="310"/>
    </location>
</feature>
<dbReference type="Proteomes" id="UP000000528">
    <property type="component" value="Chromosome"/>
</dbReference>
<dbReference type="Pfam" id="PF04200">
    <property type="entry name" value="Lipoprotein_17"/>
    <property type="match status" value="2"/>
</dbReference>
<dbReference type="EMBL" id="AL445564">
    <property type="protein sequence ID" value="CAC13693.1"/>
    <property type="molecule type" value="Genomic_DNA"/>
</dbReference>
<keyword evidence="4" id="KW-0449">Lipoprotein</keyword>
<dbReference type="BioCyc" id="MPUL272635:G1GT6-526-MONOMER"/>
<gene>
    <name evidence="4" type="ordered locus">MYPU_5200</name>
</gene>
<evidence type="ECO:0000256" key="1">
    <source>
        <dbReference type="SAM" id="MobiDB-lite"/>
    </source>
</evidence>